<keyword evidence="4" id="KW-0564">Palmitate</keyword>
<name>A0ABM9NPT1_9GAMM</name>
<evidence type="ECO:0000256" key="2">
    <source>
        <dbReference type="ARBA" id="ARBA00023136"/>
    </source>
</evidence>
<dbReference type="InterPro" id="IPR011990">
    <property type="entry name" value="TPR-like_helical_dom_sf"/>
</dbReference>
<gene>
    <name evidence="4 6" type="primary">bamD</name>
    <name evidence="6" type="ORF">PRHACTZTBTEA_590</name>
</gene>
<accession>A0ABM9NPT1</accession>
<comment type="subunit">
    <text evidence="4">Part of the Bam complex, which is composed of the outer membrane protein BamA, and four lipoproteins BamB, BamC, BamD and BamE.</text>
</comment>
<reference evidence="6" key="1">
    <citation type="submission" date="2024-04" db="EMBL/GenBank/DDBJ databases">
        <authorList>
            <person name="Manzano-Marin A."/>
            <person name="Manzano-Marin A."/>
            <person name="Alejandro Manzano Marin A."/>
        </authorList>
    </citation>
    <scope>NUCLEOTIDE SEQUENCE [LARGE SCALE GENOMIC DNA]</scope>
    <source>
        <strain evidence="6">TABTEA</strain>
    </source>
</reference>
<dbReference type="InterPro" id="IPR017689">
    <property type="entry name" value="BamD"/>
</dbReference>
<comment type="subcellular location">
    <subcellularLocation>
        <location evidence="4">Cell outer membrane</location>
        <topology evidence="4">Lipid-anchor</topology>
    </subcellularLocation>
</comment>
<keyword evidence="7" id="KW-1185">Reference proteome</keyword>
<keyword evidence="4" id="KW-0449">Lipoprotein</keyword>
<proteinExistence type="inferred from homology"/>
<dbReference type="EMBL" id="OZ034688">
    <property type="protein sequence ID" value="CAL1329497.1"/>
    <property type="molecule type" value="Genomic_DNA"/>
</dbReference>
<dbReference type="InterPro" id="IPR039565">
    <property type="entry name" value="BamD-like"/>
</dbReference>
<feature type="domain" description="Outer membrane lipoprotein BamD-like" evidence="5">
    <location>
        <begin position="30"/>
        <end position="234"/>
    </location>
</feature>
<dbReference type="PROSITE" id="PS51257">
    <property type="entry name" value="PROKAR_LIPOPROTEIN"/>
    <property type="match status" value="1"/>
</dbReference>
<dbReference type="CDD" id="cd15830">
    <property type="entry name" value="BamD"/>
    <property type="match status" value="1"/>
</dbReference>
<sequence length="245" mass="29426">MYKKYFIIFFIIFIVFSGCVSTNKIVYNNSINKIYNTAKKKMYHNDFKVAINDFEFLNNRYPLNPYYNQIQLNLIYCYYKTFELQMAIDVIDRFIHLNQTHPNIDYVIYMRALIAMDLDDEVLYDIFNIKKNYERDTKNAYLAFKYFNQLIYSFPESLYTNDAIKRLFYLKNRLANFDLSVIKFYNKLGVYIAVINRSQQMLQDYPSTKATIEALKYMKIAYEKIGLIEESKKVSDIILNNSKNF</sequence>
<keyword evidence="2 4" id="KW-0472">Membrane</keyword>
<evidence type="ECO:0000313" key="7">
    <source>
        <dbReference type="Proteomes" id="UP001497533"/>
    </source>
</evidence>
<evidence type="ECO:0000256" key="1">
    <source>
        <dbReference type="ARBA" id="ARBA00022729"/>
    </source>
</evidence>
<dbReference type="Proteomes" id="UP001497533">
    <property type="component" value="Chromosome"/>
</dbReference>
<dbReference type="HAMAP" id="MF_00922">
    <property type="entry name" value="OM_assembly_BamD"/>
    <property type="match status" value="1"/>
</dbReference>
<organism evidence="6 7">
    <name type="scientific">Candidatus Providencia siddallii</name>
    <dbReference type="NCBI Taxonomy" id="1715285"/>
    <lineage>
        <taxon>Bacteria</taxon>
        <taxon>Pseudomonadati</taxon>
        <taxon>Pseudomonadota</taxon>
        <taxon>Gammaproteobacteria</taxon>
        <taxon>Enterobacterales</taxon>
        <taxon>Morganellaceae</taxon>
        <taxon>Providencia</taxon>
    </lineage>
</organism>
<dbReference type="Pfam" id="PF13525">
    <property type="entry name" value="YfiO"/>
    <property type="match status" value="1"/>
</dbReference>
<evidence type="ECO:0000256" key="4">
    <source>
        <dbReference type="HAMAP-Rule" id="MF_00922"/>
    </source>
</evidence>
<evidence type="ECO:0000313" key="6">
    <source>
        <dbReference type="EMBL" id="CAL1329497.1"/>
    </source>
</evidence>
<evidence type="ECO:0000256" key="3">
    <source>
        <dbReference type="ARBA" id="ARBA00023237"/>
    </source>
</evidence>
<dbReference type="Gene3D" id="1.25.40.10">
    <property type="entry name" value="Tetratricopeptide repeat domain"/>
    <property type="match status" value="1"/>
</dbReference>
<dbReference type="NCBIfam" id="TIGR03302">
    <property type="entry name" value="OM_YfiO"/>
    <property type="match status" value="1"/>
</dbReference>
<evidence type="ECO:0000259" key="5">
    <source>
        <dbReference type="Pfam" id="PF13525"/>
    </source>
</evidence>
<protein>
    <recommendedName>
        <fullName evidence="4">Outer membrane protein assembly factor BamD</fullName>
    </recommendedName>
</protein>
<keyword evidence="1 4" id="KW-0732">Signal</keyword>
<keyword evidence="3 4" id="KW-0998">Cell outer membrane</keyword>
<comment type="similarity">
    <text evidence="4">Belongs to the BamD family.</text>
</comment>
<comment type="function">
    <text evidence="4">Part of the outer membrane protein assembly complex, which is involved in assembly and insertion of beta-barrel proteins into the outer membrane. Constitutes, with BamA, the core component of the assembly machinery.</text>
</comment>